<sequence length="311" mass="33217">MTTDSDAFRTGPTRNPTMRTIAITGAIAFLIGLAVMAAAIAMFGDRWLDAAPRRAAPVEKAAETTPPDQGEDLNTSGLERLAAREAALDQRIEALESRLSNVDSSSRVASTFANRAEGLMVAFAARRALDRGLPLGYIEGQLRERFGSVRPRAVATVISAARTPTTLEDLRLALDRISPRLTAASPDAGWWDALRSEIGTLVVIRKDTTPSPRPEERLRRASRMLDAGQVEGALAEVARMPGADQADSWMKAARRYINARRALDAIETTAIEGGGVQPQPKVTQPSDAGDAVTSGPPAPPATVDGQQQQTN</sequence>
<keyword evidence="2" id="KW-1133">Transmembrane helix</keyword>
<evidence type="ECO:0008006" key="5">
    <source>
        <dbReference type="Google" id="ProtNLM"/>
    </source>
</evidence>
<dbReference type="AlphaFoldDB" id="A0A8T4IG57"/>
<keyword evidence="4" id="KW-1185">Reference proteome</keyword>
<gene>
    <name evidence="3" type="ORF">J7S20_10940</name>
</gene>
<proteinExistence type="predicted"/>
<comment type="caution">
    <text evidence="3">The sequence shown here is derived from an EMBL/GenBank/DDBJ whole genome shotgun (WGS) entry which is preliminary data.</text>
</comment>
<evidence type="ECO:0000256" key="1">
    <source>
        <dbReference type="SAM" id="MobiDB-lite"/>
    </source>
</evidence>
<keyword evidence="2" id="KW-0812">Transmembrane</keyword>
<feature type="transmembrane region" description="Helical" evidence="2">
    <location>
        <begin position="20"/>
        <end position="44"/>
    </location>
</feature>
<dbReference type="RefSeq" id="WP_284054272.1">
    <property type="nucleotide sequence ID" value="NZ_JAGRQC010000003.1"/>
</dbReference>
<evidence type="ECO:0000313" key="3">
    <source>
        <dbReference type="EMBL" id="MBR0553022.1"/>
    </source>
</evidence>
<keyword evidence="2" id="KW-0472">Membrane</keyword>
<organism evidence="3 4">
    <name type="scientific">Stakelama marina</name>
    <dbReference type="NCBI Taxonomy" id="2826939"/>
    <lineage>
        <taxon>Bacteria</taxon>
        <taxon>Pseudomonadati</taxon>
        <taxon>Pseudomonadota</taxon>
        <taxon>Alphaproteobacteria</taxon>
        <taxon>Sphingomonadales</taxon>
        <taxon>Sphingomonadaceae</taxon>
        <taxon>Stakelama</taxon>
    </lineage>
</organism>
<protein>
    <recommendedName>
        <fullName evidence="5">Inner membrane protein</fullName>
    </recommendedName>
</protein>
<dbReference type="Proteomes" id="UP000676996">
    <property type="component" value="Unassembled WGS sequence"/>
</dbReference>
<reference evidence="3" key="1">
    <citation type="submission" date="2021-04" db="EMBL/GenBank/DDBJ databases">
        <title>Ouciella asimina sp. nov., isolated from the surface seawater in the hydrothermal field of Okinawa Trough.</title>
        <authorList>
            <person name="Shuang W."/>
        </authorList>
    </citation>
    <scope>NUCLEOTIDE SEQUENCE</scope>
    <source>
        <strain evidence="3">LXI357</strain>
    </source>
</reference>
<evidence type="ECO:0000313" key="4">
    <source>
        <dbReference type="Proteomes" id="UP000676996"/>
    </source>
</evidence>
<feature type="region of interest" description="Disordered" evidence="1">
    <location>
        <begin position="269"/>
        <end position="311"/>
    </location>
</feature>
<accession>A0A8T4IG57</accession>
<dbReference type="EMBL" id="JAGRQC010000003">
    <property type="protein sequence ID" value="MBR0553022.1"/>
    <property type="molecule type" value="Genomic_DNA"/>
</dbReference>
<name>A0A8T4IG57_9SPHN</name>
<evidence type="ECO:0000256" key="2">
    <source>
        <dbReference type="SAM" id="Phobius"/>
    </source>
</evidence>